<dbReference type="EMBL" id="JARKIF010000030">
    <property type="protein sequence ID" value="KAJ7612732.1"/>
    <property type="molecule type" value="Genomic_DNA"/>
</dbReference>
<comment type="pathway">
    <text evidence="2">Secondary metabolite biosynthesis.</text>
</comment>
<evidence type="ECO:0000256" key="4">
    <source>
        <dbReference type="ARBA" id="ARBA00022617"/>
    </source>
</evidence>
<evidence type="ECO:0000313" key="9">
    <source>
        <dbReference type="EMBL" id="KAJ7612732.1"/>
    </source>
</evidence>
<dbReference type="GO" id="GO:0004497">
    <property type="term" value="F:monooxygenase activity"/>
    <property type="evidence" value="ECO:0007669"/>
    <property type="project" value="UniProtKB-KW"/>
</dbReference>
<gene>
    <name evidence="9" type="ORF">FB45DRAFT_303073</name>
</gene>
<keyword evidence="5" id="KW-0479">Metal-binding</keyword>
<proteinExistence type="inferred from homology"/>
<organism evidence="9 10">
    <name type="scientific">Roridomyces roridus</name>
    <dbReference type="NCBI Taxonomy" id="1738132"/>
    <lineage>
        <taxon>Eukaryota</taxon>
        <taxon>Fungi</taxon>
        <taxon>Dikarya</taxon>
        <taxon>Basidiomycota</taxon>
        <taxon>Agaricomycotina</taxon>
        <taxon>Agaricomycetes</taxon>
        <taxon>Agaricomycetidae</taxon>
        <taxon>Agaricales</taxon>
        <taxon>Marasmiineae</taxon>
        <taxon>Mycenaceae</taxon>
        <taxon>Roridomyces</taxon>
    </lineage>
</organism>
<dbReference type="PANTHER" id="PTHR46300">
    <property type="entry name" value="P450, PUTATIVE (EUROFUNG)-RELATED-RELATED"/>
    <property type="match status" value="1"/>
</dbReference>
<keyword evidence="10" id="KW-1185">Reference proteome</keyword>
<dbReference type="InterPro" id="IPR001128">
    <property type="entry name" value="Cyt_P450"/>
</dbReference>
<dbReference type="PRINTS" id="PR00463">
    <property type="entry name" value="EP450I"/>
</dbReference>
<dbReference type="SUPFAM" id="SSF48264">
    <property type="entry name" value="Cytochrome P450"/>
    <property type="match status" value="1"/>
</dbReference>
<comment type="similarity">
    <text evidence="3">Belongs to the cytochrome P450 family.</text>
</comment>
<evidence type="ECO:0000256" key="8">
    <source>
        <dbReference type="ARBA" id="ARBA00023033"/>
    </source>
</evidence>
<evidence type="ECO:0000256" key="2">
    <source>
        <dbReference type="ARBA" id="ARBA00005179"/>
    </source>
</evidence>
<evidence type="ECO:0000313" key="10">
    <source>
        <dbReference type="Proteomes" id="UP001221142"/>
    </source>
</evidence>
<evidence type="ECO:0000256" key="5">
    <source>
        <dbReference type="ARBA" id="ARBA00022723"/>
    </source>
</evidence>
<keyword evidence="7" id="KW-0408">Iron</keyword>
<protein>
    <submittedName>
        <fullName evidence="9">Cytochrome P450</fullName>
    </submittedName>
</protein>
<evidence type="ECO:0000256" key="6">
    <source>
        <dbReference type="ARBA" id="ARBA00023002"/>
    </source>
</evidence>
<comment type="caution">
    <text evidence="9">The sequence shown here is derived from an EMBL/GenBank/DDBJ whole genome shotgun (WGS) entry which is preliminary data.</text>
</comment>
<dbReference type="GO" id="GO:0016705">
    <property type="term" value="F:oxidoreductase activity, acting on paired donors, with incorporation or reduction of molecular oxygen"/>
    <property type="evidence" value="ECO:0007669"/>
    <property type="project" value="InterPro"/>
</dbReference>
<keyword evidence="4" id="KW-0349">Heme</keyword>
<evidence type="ECO:0000256" key="3">
    <source>
        <dbReference type="ARBA" id="ARBA00010617"/>
    </source>
</evidence>
<dbReference type="GO" id="GO:0005506">
    <property type="term" value="F:iron ion binding"/>
    <property type="evidence" value="ECO:0007669"/>
    <property type="project" value="InterPro"/>
</dbReference>
<keyword evidence="6" id="KW-0560">Oxidoreductase</keyword>
<evidence type="ECO:0000256" key="7">
    <source>
        <dbReference type="ARBA" id="ARBA00023004"/>
    </source>
</evidence>
<reference evidence="9" key="1">
    <citation type="submission" date="2023-03" db="EMBL/GenBank/DDBJ databases">
        <title>Massive genome expansion in bonnet fungi (Mycena s.s.) driven by repeated elements and novel gene families across ecological guilds.</title>
        <authorList>
            <consortium name="Lawrence Berkeley National Laboratory"/>
            <person name="Harder C.B."/>
            <person name="Miyauchi S."/>
            <person name="Viragh M."/>
            <person name="Kuo A."/>
            <person name="Thoen E."/>
            <person name="Andreopoulos B."/>
            <person name="Lu D."/>
            <person name="Skrede I."/>
            <person name="Drula E."/>
            <person name="Henrissat B."/>
            <person name="Morin E."/>
            <person name="Kohler A."/>
            <person name="Barry K."/>
            <person name="LaButti K."/>
            <person name="Morin E."/>
            <person name="Salamov A."/>
            <person name="Lipzen A."/>
            <person name="Mereny Z."/>
            <person name="Hegedus B."/>
            <person name="Baldrian P."/>
            <person name="Stursova M."/>
            <person name="Weitz H."/>
            <person name="Taylor A."/>
            <person name="Grigoriev I.V."/>
            <person name="Nagy L.G."/>
            <person name="Martin F."/>
            <person name="Kauserud H."/>
        </authorList>
    </citation>
    <scope>NUCLEOTIDE SEQUENCE</scope>
    <source>
        <strain evidence="9">9284</strain>
    </source>
</reference>
<dbReference type="GO" id="GO:0020037">
    <property type="term" value="F:heme binding"/>
    <property type="evidence" value="ECO:0007669"/>
    <property type="project" value="InterPro"/>
</dbReference>
<dbReference type="PANTHER" id="PTHR46300:SF5">
    <property type="entry name" value="CYTOCHROME P450"/>
    <property type="match status" value="1"/>
</dbReference>
<dbReference type="Gene3D" id="1.10.630.10">
    <property type="entry name" value="Cytochrome P450"/>
    <property type="match status" value="1"/>
</dbReference>
<sequence length="424" mass="47684">MSPSLVLIIAGALLVGGIVCLRPRRGPSLPPGPPAHPLTGHFLLMPTRSVATTFHEWSKAYGDVMYLQVLGRRMVILDSHAAAVELLDKRGAVYSDRPKCTLYELLGWNPSLTFLPYSQFGKQRQMHQSYLGRQRVEEIKTVQTQEARILLRNLFDCKPDQYENYISRLATGIITHLVAGHRITADDDVYLRLSHELAQATAKAGQPGNSPVDFLPWLQYFPAWFPGAGLMGVVREYTEIFQELYEYPLRAVREQQERGDAMPSFLLDQMEHTQEGEDELQLKGAAATMFGAGESTTWTVISTFILAMVLHPECQARAQEEIDSVLGKDLSRLPDFEDRQNLPFVECILQETLRWNPPLPMGVPHRVIKDDIYRGMFIPQGSLVFSNIRGIGIDENVYSNPSTAFCPFLGSFAFFRLGLARGII</sequence>
<dbReference type="InterPro" id="IPR002401">
    <property type="entry name" value="Cyt_P450_E_grp-I"/>
</dbReference>
<dbReference type="AlphaFoldDB" id="A0AAD7FCV0"/>
<name>A0AAD7FCV0_9AGAR</name>
<accession>A0AAD7FCV0</accession>
<dbReference type="InterPro" id="IPR036396">
    <property type="entry name" value="Cyt_P450_sf"/>
</dbReference>
<dbReference type="Pfam" id="PF00067">
    <property type="entry name" value="p450"/>
    <property type="match status" value="1"/>
</dbReference>
<evidence type="ECO:0000256" key="1">
    <source>
        <dbReference type="ARBA" id="ARBA00001971"/>
    </source>
</evidence>
<keyword evidence="8" id="KW-0503">Monooxygenase</keyword>
<dbReference type="Proteomes" id="UP001221142">
    <property type="component" value="Unassembled WGS sequence"/>
</dbReference>
<comment type="cofactor">
    <cofactor evidence="1">
        <name>heme</name>
        <dbReference type="ChEBI" id="CHEBI:30413"/>
    </cofactor>
</comment>
<dbReference type="InterPro" id="IPR050364">
    <property type="entry name" value="Cytochrome_P450_fung"/>
</dbReference>